<dbReference type="InterPro" id="IPR010359">
    <property type="entry name" value="IrrE_HExxH"/>
</dbReference>
<dbReference type="Gene3D" id="1.10.10.2910">
    <property type="match status" value="1"/>
</dbReference>
<dbReference type="EMBL" id="CP013420">
    <property type="protein sequence ID" value="AOJ74080.1"/>
    <property type="molecule type" value="Genomic_DNA"/>
</dbReference>
<reference evidence="3 4" key="1">
    <citation type="submission" date="2015-12" db="EMBL/GenBank/DDBJ databases">
        <title>Diversity of Burkholderia near neighbor genomes.</title>
        <authorList>
            <person name="Sahl J."/>
            <person name="Wagner D."/>
            <person name="Keim P."/>
        </authorList>
    </citation>
    <scope>NUCLEOTIDE SEQUENCE [LARGE SCALE GENOMIC DNA]</scope>
    <source>
        <strain evidence="3 4">MSMB0783</strain>
    </source>
</reference>
<evidence type="ECO:0000259" key="2">
    <source>
        <dbReference type="PROSITE" id="PS50943"/>
    </source>
</evidence>
<accession>A0A1B4LA81</accession>
<dbReference type="Gene3D" id="1.10.260.40">
    <property type="entry name" value="lambda repressor-like DNA-binding domains"/>
    <property type="match status" value="1"/>
</dbReference>
<dbReference type="AlphaFoldDB" id="A0A1B4LA81"/>
<dbReference type="PROSITE" id="PS50943">
    <property type="entry name" value="HTH_CROC1"/>
    <property type="match status" value="1"/>
</dbReference>
<dbReference type="SMART" id="SM00530">
    <property type="entry name" value="HTH_XRE"/>
    <property type="match status" value="1"/>
</dbReference>
<dbReference type="Pfam" id="PF01381">
    <property type="entry name" value="HTH_3"/>
    <property type="match status" value="1"/>
</dbReference>
<proteinExistence type="inferred from homology"/>
<dbReference type="GO" id="GO:0003677">
    <property type="term" value="F:DNA binding"/>
    <property type="evidence" value="ECO:0007669"/>
    <property type="project" value="InterPro"/>
</dbReference>
<sequence>MFNPSRLSLARRRRKFTKKALAETLGCDQKTIIRYESGEAEPPEDSLNALSKALNFPVAFFLGNDIDEPQPEAASFRSMSTMSARERDAALAAGAFSFILSDWVDARFHLPSHDLVDCKDSPDPEAAARVLREKWGLGDRPITNMVHLLEAKGVRVFSLAENTKTVDAFSMWRRETPYVFLNTFKTPERSRFDAAHELGHLVLHKHGGPQGGRIVEDEANQFASAFLMPEGDVKARLPRVNAVNQIVEAKKRWRVSVAALNYRLHRLRITTDWQYRNFSIQISQLYRQSEPLSVERETSVVWDKVLQMLRTDGMTKHSIASALALPVMEVDNLVFRLTNYHSIEGGGATRGKSKAKLSVV</sequence>
<evidence type="ECO:0000256" key="1">
    <source>
        <dbReference type="ARBA" id="ARBA00007227"/>
    </source>
</evidence>
<dbReference type="InterPro" id="IPR052345">
    <property type="entry name" value="Rad_response_metalloprotease"/>
</dbReference>
<dbReference type="Pfam" id="PF06114">
    <property type="entry name" value="Peptidase_M78"/>
    <property type="match status" value="1"/>
</dbReference>
<name>A0A1B4LA81_9BURK</name>
<protein>
    <submittedName>
        <fullName evidence="3">XRE family transcriptional regulator</fullName>
    </submittedName>
</protein>
<evidence type="ECO:0000313" key="3">
    <source>
        <dbReference type="EMBL" id="AOJ74080.1"/>
    </source>
</evidence>
<evidence type="ECO:0000313" key="4">
    <source>
        <dbReference type="Proteomes" id="UP000243680"/>
    </source>
</evidence>
<dbReference type="InterPro" id="IPR001387">
    <property type="entry name" value="Cro/C1-type_HTH"/>
</dbReference>
<dbReference type="PANTHER" id="PTHR43236">
    <property type="entry name" value="ANTITOXIN HIGA1"/>
    <property type="match status" value="1"/>
</dbReference>
<dbReference type="RefSeq" id="WP_069238692.1">
    <property type="nucleotide sequence ID" value="NZ_CP013420.1"/>
</dbReference>
<dbReference type="Proteomes" id="UP000243680">
    <property type="component" value="Chromosome 1"/>
</dbReference>
<organism evidence="3 4">
    <name type="scientific">Burkholderia ubonensis</name>
    <dbReference type="NCBI Taxonomy" id="101571"/>
    <lineage>
        <taxon>Bacteria</taxon>
        <taxon>Pseudomonadati</taxon>
        <taxon>Pseudomonadota</taxon>
        <taxon>Betaproteobacteria</taxon>
        <taxon>Burkholderiales</taxon>
        <taxon>Burkholderiaceae</taxon>
        <taxon>Burkholderia</taxon>
        <taxon>Burkholderia cepacia complex</taxon>
    </lineage>
</organism>
<dbReference type="SUPFAM" id="SSF47413">
    <property type="entry name" value="lambda repressor-like DNA-binding domains"/>
    <property type="match status" value="1"/>
</dbReference>
<gene>
    <name evidence="3" type="ORF">WJ35_02630</name>
</gene>
<dbReference type="InterPro" id="IPR010982">
    <property type="entry name" value="Lambda_DNA-bd_dom_sf"/>
</dbReference>
<feature type="domain" description="HTH cro/C1-type" evidence="2">
    <location>
        <begin position="7"/>
        <end position="61"/>
    </location>
</feature>
<comment type="similarity">
    <text evidence="1">Belongs to the short-chain fatty acyl-CoA assimilation regulator (ScfR) family.</text>
</comment>
<dbReference type="PANTHER" id="PTHR43236:SF1">
    <property type="entry name" value="BLL7220 PROTEIN"/>
    <property type="match status" value="1"/>
</dbReference>
<dbReference type="CDD" id="cd00093">
    <property type="entry name" value="HTH_XRE"/>
    <property type="match status" value="1"/>
</dbReference>